<proteinExistence type="predicted"/>
<dbReference type="Pfam" id="PF02900">
    <property type="entry name" value="LigB"/>
    <property type="match status" value="1"/>
</dbReference>
<dbReference type="CDD" id="cd07359">
    <property type="entry name" value="PCA_45_Doxase_B_like"/>
    <property type="match status" value="1"/>
</dbReference>
<dbReference type="Gene3D" id="3.40.830.10">
    <property type="entry name" value="LigB-like"/>
    <property type="match status" value="1"/>
</dbReference>
<dbReference type="GO" id="GO:0016702">
    <property type="term" value="F:oxidoreductase activity, acting on single donors with incorporation of molecular oxygen, incorporation of two atoms of oxygen"/>
    <property type="evidence" value="ECO:0007669"/>
    <property type="project" value="UniProtKB-ARBA"/>
</dbReference>
<sequence>VKLAHAPFTITNIGGEPMSLVYAGVCCHAPGITSRGQKADENQYTSLLAAFDRQRLAIEASGTEAIVMVSAEHFANFFMDNMPTFSIGMADEYEGPIEDPEWLKISRTTVPANPNLSLRIIKEVMQTVDVCYAEEWKFDHGMSVPLHFLTPEYKTPIIPVNINCQCPPLTPLHRAWEFGKALRRAIDSVPEKIAIIGTGGTSHWPCTPDSGRINEAWDRELIDHIINKRRDVLVAYTDEGTYLEGGQGAFEMRTSLCVAGASEDQIGELWYLEPIPIFATCCTIATLYQ</sequence>
<evidence type="ECO:0000259" key="1">
    <source>
        <dbReference type="Pfam" id="PF02900"/>
    </source>
</evidence>
<dbReference type="GO" id="GO:0008198">
    <property type="term" value="F:ferrous iron binding"/>
    <property type="evidence" value="ECO:0007669"/>
    <property type="project" value="InterPro"/>
</dbReference>
<protein>
    <recommendedName>
        <fullName evidence="1">Extradiol ring-cleavage dioxygenase class III enzyme subunit B domain-containing protein</fullName>
    </recommendedName>
</protein>
<accession>A0A382EUW3</accession>
<dbReference type="SUPFAM" id="SSF53213">
    <property type="entry name" value="LigB-like"/>
    <property type="match status" value="1"/>
</dbReference>
<name>A0A382EUW3_9ZZZZ</name>
<reference evidence="2" key="1">
    <citation type="submission" date="2018-05" db="EMBL/GenBank/DDBJ databases">
        <authorList>
            <person name="Lanie J.A."/>
            <person name="Ng W.-L."/>
            <person name="Kazmierczak K.M."/>
            <person name="Andrzejewski T.M."/>
            <person name="Davidsen T.M."/>
            <person name="Wayne K.J."/>
            <person name="Tettelin H."/>
            <person name="Glass J.I."/>
            <person name="Rusch D."/>
            <person name="Podicherti R."/>
            <person name="Tsui H.-C.T."/>
            <person name="Winkler M.E."/>
        </authorList>
    </citation>
    <scope>NUCLEOTIDE SEQUENCE</scope>
</reference>
<feature type="non-terminal residue" evidence="2">
    <location>
        <position position="1"/>
    </location>
</feature>
<feature type="domain" description="Extradiol ring-cleavage dioxygenase class III enzyme subunit B" evidence="1">
    <location>
        <begin position="26"/>
        <end position="276"/>
    </location>
</feature>
<gene>
    <name evidence="2" type="ORF">METZ01_LOCUS207089</name>
</gene>
<dbReference type="EMBL" id="UINC01046343">
    <property type="protein sequence ID" value="SVB54235.1"/>
    <property type="molecule type" value="Genomic_DNA"/>
</dbReference>
<evidence type="ECO:0000313" key="2">
    <source>
        <dbReference type="EMBL" id="SVB54235.1"/>
    </source>
</evidence>
<dbReference type="InterPro" id="IPR004183">
    <property type="entry name" value="Xdiol_dOase_suB"/>
</dbReference>
<dbReference type="AlphaFoldDB" id="A0A382EUW3"/>
<organism evidence="2">
    <name type="scientific">marine metagenome</name>
    <dbReference type="NCBI Taxonomy" id="408172"/>
    <lineage>
        <taxon>unclassified sequences</taxon>
        <taxon>metagenomes</taxon>
        <taxon>ecological metagenomes</taxon>
    </lineage>
</organism>